<dbReference type="Pfam" id="PF13625">
    <property type="entry name" value="Helicase_C_3"/>
    <property type="match status" value="1"/>
</dbReference>
<evidence type="ECO:0000313" key="3">
    <source>
        <dbReference type="EMBL" id="GHH68415.1"/>
    </source>
</evidence>
<comment type="caution">
    <text evidence="3">The sequence shown here is derived from an EMBL/GenBank/DDBJ whole genome shotgun (WGS) entry which is preliminary data.</text>
</comment>
<gene>
    <name evidence="3" type="ORF">GCM10018781_25270</name>
</gene>
<feature type="domain" description="Helicase XPB/Ssl2 N-terminal" evidence="2">
    <location>
        <begin position="629"/>
        <end position="750"/>
    </location>
</feature>
<evidence type="ECO:0000256" key="1">
    <source>
        <dbReference type="SAM" id="MobiDB-lite"/>
    </source>
</evidence>
<accession>A0A919FLE0</accession>
<dbReference type="InterPro" id="IPR032830">
    <property type="entry name" value="XPB/Ssl2_N"/>
</dbReference>
<organism evidence="3 4">
    <name type="scientific">Kitasatospora indigofera</name>
    <dbReference type="NCBI Taxonomy" id="67307"/>
    <lineage>
        <taxon>Bacteria</taxon>
        <taxon>Bacillati</taxon>
        <taxon>Actinomycetota</taxon>
        <taxon>Actinomycetes</taxon>
        <taxon>Kitasatosporales</taxon>
        <taxon>Streptomycetaceae</taxon>
        <taxon>Kitasatospora</taxon>
    </lineage>
</organism>
<dbReference type="RefSeq" id="WP_190210889.1">
    <property type="nucleotide sequence ID" value="NZ_BNBO01000010.1"/>
</dbReference>
<evidence type="ECO:0000259" key="2">
    <source>
        <dbReference type="Pfam" id="PF13625"/>
    </source>
</evidence>
<dbReference type="GeneID" id="95352976"/>
<reference evidence="3" key="2">
    <citation type="submission" date="2020-09" db="EMBL/GenBank/DDBJ databases">
        <authorList>
            <person name="Sun Q."/>
            <person name="Ohkuma M."/>
        </authorList>
    </citation>
    <scope>NUCLEOTIDE SEQUENCE</scope>
    <source>
        <strain evidence="3">JCM 4646</strain>
    </source>
</reference>
<dbReference type="AlphaFoldDB" id="A0A919FLE0"/>
<protein>
    <recommendedName>
        <fullName evidence="2">Helicase XPB/Ssl2 N-terminal domain-containing protein</fullName>
    </recommendedName>
</protein>
<name>A0A919FLE0_9ACTN</name>
<feature type="compositionally biased region" description="Pro residues" evidence="1">
    <location>
        <begin position="399"/>
        <end position="412"/>
    </location>
</feature>
<feature type="region of interest" description="Disordered" evidence="1">
    <location>
        <begin position="393"/>
        <end position="414"/>
    </location>
</feature>
<reference evidence="3" key="1">
    <citation type="journal article" date="2014" name="Int. J. Syst. Evol. Microbiol.">
        <title>Complete genome sequence of Corynebacterium casei LMG S-19264T (=DSM 44701T), isolated from a smear-ripened cheese.</title>
        <authorList>
            <consortium name="US DOE Joint Genome Institute (JGI-PGF)"/>
            <person name="Walter F."/>
            <person name="Albersmeier A."/>
            <person name="Kalinowski J."/>
            <person name="Ruckert C."/>
        </authorList>
    </citation>
    <scope>NUCLEOTIDE SEQUENCE</scope>
    <source>
        <strain evidence="3">JCM 4646</strain>
    </source>
</reference>
<dbReference type="Proteomes" id="UP000617734">
    <property type="component" value="Unassembled WGS sequence"/>
</dbReference>
<keyword evidence="4" id="KW-1185">Reference proteome</keyword>
<feature type="region of interest" description="Disordered" evidence="1">
    <location>
        <begin position="84"/>
        <end position="115"/>
    </location>
</feature>
<sequence length="832" mass="85640">MTSADALMTWLTTRTAEELTELLEQRRLPWTGAPGLDDPARLAEQLLGNASVATALAGLNAAEAQVLTAIAVLAEQLHGPAPRAAAPAGLSGFAGTQAAHRQGPGGGSGPDPAERAVPRTLLLGTLGGRAAAELDALAGRALLLPPHDDLLVVPALLHERVPELRGLGRPAGLLLTAAYRAGEVARVADALGLPRSRDRDEAQHLVEEHLRDAGRLRATLAGAPPEAAALLAVLVAGPPRLRTYCFVSDTGGYYGSGGKFLFRPDGSGDPGADWLADRGLLLPAGPDVAELPREVALALRDPDAPLPYDPVPPAVLALVPLPAGWAGEAQATATATASRVELLLRSTAAQPLAVRKAGGVAVRDTRRLAKASGSSEEQARLWLDLAANAGLVAPHRDAPPPTRGRRPAPPQPARILPTTRYDEWLVAPPAGRLVPLIATWAVTPEVFGHRPAAEETPVALVTPQDRYAVPLRHALLEALARLPDGYGLGPAAATGDLALGQLLSAAAWFRPGLHDEADRAGTAGGTATGTAGGVPAGTAGAAPGADALGRAAATLREAELLGVVAHGALTPVGHAVLGLLRAGADRWFPAVPGTGVRLGRHPALHAAVDALRTALAGLVPPPRTTARFQADLTAVVAGSAAPELTELLSSVADRESEGHAVVWRIGPASVRRALDAGSDATELAARLAEVSEGGLPLPQALEYLLKDTARTHGRMRVVRSACCVRSDDEALVLELSKVRSLARIGLRRIAPTVLISTAPPEETLAALRQAGYAPVLEAETGTTVVERAAEERAENPMPSLAQARRFLGRGPGTPAELAAAVLGLAPAAPPED</sequence>
<evidence type="ECO:0000313" key="4">
    <source>
        <dbReference type="Proteomes" id="UP000617734"/>
    </source>
</evidence>
<proteinExistence type="predicted"/>
<dbReference type="EMBL" id="BNBO01000010">
    <property type="protein sequence ID" value="GHH68415.1"/>
    <property type="molecule type" value="Genomic_DNA"/>
</dbReference>